<evidence type="ECO:0000313" key="2">
    <source>
        <dbReference type="EMBL" id="KAK9820182.1"/>
    </source>
</evidence>
<accession>A0AAW1QFG4</accession>
<feature type="region of interest" description="Disordered" evidence="1">
    <location>
        <begin position="117"/>
        <end position="146"/>
    </location>
</feature>
<keyword evidence="3" id="KW-1185">Reference proteome</keyword>
<feature type="compositionally biased region" description="Basic and acidic residues" evidence="1">
    <location>
        <begin position="1"/>
        <end position="10"/>
    </location>
</feature>
<dbReference type="InterPro" id="IPR044898">
    <property type="entry name" value="CDI_dom_sf"/>
</dbReference>
<evidence type="ECO:0000256" key="1">
    <source>
        <dbReference type="SAM" id="MobiDB-lite"/>
    </source>
</evidence>
<evidence type="ECO:0000313" key="3">
    <source>
        <dbReference type="Proteomes" id="UP001489004"/>
    </source>
</evidence>
<dbReference type="EMBL" id="JALJOR010000003">
    <property type="protein sequence ID" value="KAK9820182.1"/>
    <property type="molecule type" value="Genomic_DNA"/>
</dbReference>
<sequence length="146" mass="15809">MTLETPERKACLAGNTERPAAEAGHSCSNLGRTPGFSRADDAAGSKKRLFDSVEETLAGGSSAARLADATAGQIQSRCRRLFGQPPNNQDEQLNKLFDTAQQRARKRFADRWAWDVKSDSPVQSSESGWIWDTSAPAGQVPKGESE</sequence>
<dbReference type="Gene3D" id="4.10.365.10">
    <property type="entry name" value="p27"/>
    <property type="match status" value="1"/>
</dbReference>
<dbReference type="AlphaFoldDB" id="A0AAW1QFG4"/>
<comment type="caution">
    <text evidence="2">The sequence shown here is derived from an EMBL/GenBank/DDBJ whole genome shotgun (WGS) entry which is preliminary data.</text>
</comment>
<name>A0AAW1QFG4_9CHLO</name>
<dbReference type="Proteomes" id="UP001489004">
    <property type="component" value="Unassembled WGS sequence"/>
</dbReference>
<protein>
    <submittedName>
        <fullName evidence="2">Uncharacterized protein</fullName>
    </submittedName>
</protein>
<feature type="region of interest" description="Disordered" evidence="1">
    <location>
        <begin position="1"/>
        <end position="45"/>
    </location>
</feature>
<gene>
    <name evidence="2" type="ORF">WJX72_007218</name>
</gene>
<organism evidence="2 3">
    <name type="scientific">[Myrmecia] bisecta</name>
    <dbReference type="NCBI Taxonomy" id="41462"/>
    <lineage>
        <taxon>Eukaryota</taxon>
        <taxon>Viridiplantae</taxon>
        <taxon>Chlorophyta</taxon>
        <taxon>core chlorophytes</taxon>
        <taxon>Trebouxiophyceae</taxon>
        <taxon>Trebouxiales</taxon>
        <taxon>Trebouxiaceae</taxon>
        <taxon>Myrmecia</taxon>
    </lineage>
</organism>
<reference evidence="2 3" key="1">
    <citation type="journal article" date="2024" name="Nat. Commun.">
        <title>Phylogenomics reveals the evolutionary origins of lichenization in chlorophyte algae.</title>
        <authorList>
            <person name="Puginier C."/>
            <person name="Libourel C."/>
            <person name="Otte J."/>
            <person name="Skaloud P."/>
            <person name="Haon M."/>
            <person name="Grisel S."/>
            <person name="Petersen M."/>
            <person name="Berrin J.G."/>
            <person name="Delaux P.M."/>
            <person name="Dal Grande F."/>
            <person name="Keller J."/>
        </authorList>
    </citation>
    <scope>NUCLEOTIDE SEQUENCE [LARGE SCALE GENOMIC DNA]</scope>
    <source>
        <strain evidence="2 3">SAG 2043</strain>
    </source>
</reference>
<proteinExistence type="predicted"/>